<dbReference type="InterPro" id="IPR003010">
    <property type="entry name" value="C-N_Hydrolase"/>
</dbReference>
<accession>A0ABX5LIX4</accession>
<evidence type="ECO:0000259" key="1">
    <source>
        <dbReference type="PROSITE" id="PS50263"/>
    </source>
</evidence>
<dbReference type="Pfam" id="PF00795">
    <property type="entry name" value="CN_hydrolase"/>
    <property type="match status" value="1"/>
</dbReference>
<feature type="domain" description="CN hydrolase" evidence="1">
    <location>
        <begin position="2"/>
        <end position="235"/>
    </location>
</feature>
<name>A0ABX5LIX4_9BACT</name>
<keyword evidence="3" id="KW-1185">Reference proteome</keyword>
<dbReference type="InterPro" id="IPR036526">
    <property type="entry name" value="C-N_Hydrolase_sf"/>
</dbReference>
<dbReference type="Proteomes" id="UP000245523">
    <property type="component" value="Unassembled WGS sequence"/>
</dbReference>
<gene>
    <name evidence="2" type="ORF">B0H50_12315</name>
</gene>
<sequence>MANAYLIQMQPAKTGKADSFTHARELILRANPAPESLLIFPEMFATGFTTHPTLSDSEKISADAPTFCFLQNLASETKCHVLGGGIENFSSGNFRFRNWTIAFDKNGSPLTIYRKRHPFASEAEEFSAGTEIVNFNWQNFSVFPFICFDLRFPEDFRRARKMGADLITVQAEWPRSRDLHFKTLLRARAIENQCYVLGCGRAGEGFANSAAYDPNGEEIFKADASESVFCVSLFLEKVKEARRNFPLPLPQF</sequence>
<reference evidence="2 3" key="1">
    <citation type="submission" date="2018-05" db="EMBL/GenBank/DDBJ databases">
        <title>Animal gut microbial communities from fecal samples from Wisconsin, USA.</title>
        <authorList>
            <person name="Neumann A."/>
        </authorList>
    </citation>
    <scope>NUCLEOTIDE SEQUENCE [LARGE SCALE GENOMIC DNA]</scope>
    <source>
        <strain evidence="2 3">UWS4</strain>
    </source>
</reference>
<dbReference type="SUPFAM" id="SSF56317">
    <property type="entry name" value="Carbon-nitrogen hydrolase"/>
    <property type="match status" value="1"/>
</dbReference>
<dbReference type="PANTHER" id="PTHR23088:SF27">
    <property type="entry name" value="DEAMINATED GLUTATHIONE AMIDASE"/>
    <property type="match status" value="1"/>
</dbReference>
<dbReference type="PANTHER" id="PTHR23088">
    <property type="entry name" value="NITRILASE-RELATED"/>
    <property type="match status" value="1"/>
</dbReference>
<protein>
    <submittedName>
        <fullName evidence="2">Amidohydrolase</fullName>
    </submittedName>
</protein>
<proteinExistence type="predicted"/>
<dbReference type="Gene3D" id="3.60.110.10">
    <property type="entry name" value="Carbon-nitrogen hydrolase"/>
    <property type="match status" value="1"/>
</dbReference>
<dbReference type="EMBL" id="QGHD01000023">
    <property type="protein sequence ID" value="PWK94134.1"/>
    <property type="molecule type" value="Genomic_DNA"/>
</dbReference>
<comment type="caution">
    <text evidence="2">The sequence shown here is derived from an EMBL/GenBank/DDBJ whole genome shotgun (WGS) entry which is preliminary data.</text>
</comment>
<organism evidence="2 3">
    <name type="scientific">Hallerella porci</name>
    <dbReference type="NCBI Taxonomy" id="1945871"/>
    <lineage>
        <taxon>Bacteria</taxon>
        <taxon>Pseudomonadati</taxon>
        <taxon>Fibrobacterota</taxon>
        <taxon>Fibrobacteria</taxon>
        <taxon>Fibrobacterales</taxon>
        <taxon>Fibrobacteraceae</taxon>
        <taxon>Hallerella</taxon>
    </lineage>
</organism>
<evidence type="ECO:0000313" key="2">
    <source>
        <dbReference type="EMBL" id="PWK94134.1"/>
    </source>
</evidence>
<dbReference type="RefSeq" id="WP_106199403.1">
    <property type="nucleotide sequence ID" value="NZ_JAXEIU010000037.1"/>
</dbReference>
<evidence type="ECO:0000313" key="3">
    <source>
        <dbReference type="Proteomes" id="UP000245523"/>
    </source>
</evidence>
<dbReference type="PROSITE" id="PS50263">
    <property type="entry name" value="CN_HYDROLASE"/>
    <property type="match status" value="1"/>
</dbReference>